<organism evidence="1 2">
    <name type="scientific">Hygrophoropsis aurantiaca</name>
    <dbReference type="NCBI Taxonomy" id="72124"/>
    <lineage>
        <taxon>Eukaryota</taxon>
        <taxon>Fungi</taxon>
        <taxon>Dikarya</taxon>
        <taxon>Basidiomycota</taxon>
        <taxon>Agaricomycotina</taxon>
        <taxon>Agaricomycetes</taxon>
        <taxon>Agaricomycetidae</taxon>
        <taxon>Boletales</taxon>
        <taxon>Coniophorineae</taxon>
        <taxon>Hygrophoropsidaceae</taxon>
        <taxon>Hygrophoropsis</taxon>
    </lineage>
</organism>
<accession>A0ACB7ZYV8</accession>
<sequence length="86" mass="10700">RKPESGFRYLVGFLRRHGVRVQQRRVWQSLRRVDRLGQRLRERQVIRRRKYRVRRPNALWHVDGHHKLIRWGFVIHGFIDGYCRTV</sequence>
<proteinExistence type="predicted"/>
<evidence type="ECO:0000313" key="2">
    <source>
        <dbReference type="Proteomes" id="UP000790377"/>
    </source>
</evidence>
<comment type="caution">
    <text evidence="1">The sequence shown here is derived from an EMBL/GenBank/DDBJ whole genome shotgun (WGS) entry which is preliminary data.</text>
</comment>
<feature type="non-terminal residue" evidence="1">
    <location>
        <position position="86"/>
    </location>
</feature>
<reference evidence="1" key="1">
    <citation type="journal article" date="2021" name="New Phytol.">
        <title>Evolutionary innovations through gain and loss of genes in the ectomycorrhizal Boletales.</title>
        <authorList>
            <person name="Wu G."/>
            <person name="Miyauchi S."/>
            <person name="Morin E."/>
            <person name="Kuo A."/>
            <person name="Drula E."/>
            <person name="Varga T."/>
            <person name="Kohler A."/>
            <person name="Feng B."/>
            <person name="Cao Y."/>
            <person name="Lipzen A."/>
            <person name="Daum C."/>
            <person name="Hundley H."/>
            <person name="Pangilinan J."/>
            <person name="Johnson J."/>
            <person name="Barry K."/>
            <person name="LaButti K."/>
            <person name="Ng V."/>
            <person name="Ahrendt S."/>
            <person name="Min B."/>
            <person name="Choi I.G."/>
            <person name="Park H."/>
            <person name="Plett J.M."/>
            <person name="Magnuson J."/>
            <person name="Spatafora J.W."/>
            <person name="Nagy L.G."/>
            <person name="Henrissat B."/>
            <person name="Grigoriev I.V."/>
            <person name="Yang Z.L."/>
            <person name="Xu J."/>
            <person name="Martin F.M."/>
        </authorList>
    </citation>
    <scope>NUCLEOTIDE SEQUENCE</scope>
    <source>
        <strain evidence="1">ATCC 28755</strain>
    </source>
</reference>
<keyword evidence="2" id="KW-1185">Reference proteome</keyword>
<evidence type="ECO:0000313" key="1">
    <source>
        <dbReference type="EMBL" id="KAH7906324.1"/>
    </source>
</evidence>
<dbReference type="EMBL" id="MU268036">
    <property type="protein sequence ID" value="KAH7906324.1"/>
    <property type="molecule type" value="Genomic_DNA"/>
</dbReference>
<name>A0ACB7ZYV8_9AGAM</name>
<feature type="non-terminal residue" evidence="1">
    <location>
        <position position="1"/>
    </location>
</feature>
<gene>
    <name evidence="1" type="ORF">BJ138DRAFT_971044</name>
</gene>
<protein>
    <submittedName>
        <fullName evidence="1">Uncharacterized protein</fullName>
    </submittedName>
</protein>
<dbReference type="Proteomes" id="UP000790377">
    <property type="component" value="Unassembled WGS sequence"/>
</dbReference>